<dbReference type="InterPro" id="IPR000086">
    <property type="entry name" value="NUDIX_hydrolase_dom"/>
</dbReference>
<dbReference type="CDD" id="cd03673">
    <property type="entry name" value="NUDIX_Ap6A_hydrolase"/>
    <property type="match status" value="1"/>
</dbReference>
<keyword evidence="1" id="KW-0378">Hydrolase</keyword>
<dbReference type="Gene3D" id="3.90.79.10">
    <property type="entry name" value="Nucleoside Triphosphate Pyrophosphohydrolase"/>
    <property type="match status" value="1"/>
</dbReference>
<dbReference type="Pfam" id="PF00293">
    <property type="entry name" value="NUDIX"/>
    <property type="match status" value="1"/>
</dbReference>
<reference evidence="3" key="1">
    <citation type="submission" date="2020-05" db="EMBL/GenBank/DDBJ databases">
        <authorList>
            <person name="Chiriac C."/>
            <person name="Salcher M."/>
            <person name="Ghai R."/>
            <person name="Kavagutti S V."/>
        </authorList>
    </citation>
    <scope>NUCLEOTIDE SEQUENCE</scope>
</reference>
<protein>
    <submittedName>
        <fullName evidence="3">Unannotated protein</fullName>
    </submittedName>
</protein>
<feature type="domain" description="Nudix hydrolase" evidence="2">
    <location>
        <begin position="14"/>
        <end position="141"/>
    </location>
</feature>
<dbReference type="EMBL" id="CAEZUP010000097">
    <property type="protein sequence ID" value="CAB4620475.1"/>
    <property type="molecule type" value="Genomic_DNA"/>
</dbReference>
<sequence length="145" mass="16575">MSPRKTISPDERTPQVRAAGGVLWRSIDAELLVAVVHRPLYSDWTFPKGKLDPGETDEEAARREVLEETSFVCDLEEELPSVHYLDHKGRTKQVRYWKMIVRSGEFAVNDEVDELVWVSLTDAAALLTYEHDVDVLDAFGNLFDR</sequence>
<dbReference type="PRINTS" id="PR00502">
    <property type="entry name" value="NUDIXFAMILY"/>
</dbReference>
<dbReference type="GO" id="GO:0006754">
    <property type="term" value="P:ATP biosynthetic process"/>
    <property type="evidence" value="ECO:0007669"/>
    <property type="project" value="TreeGrafter"/>
</dbReference>
<dbReference type="InterPro" id="IPR015797">
    <property type="entry name" value="NUDIX_hydrolase-like_dom_sf"/>
</dbReference>
<gene>
    <name evidence="3" type="ORF">UFOPK1835_01742</name>
</gene>
<dbReference type="SUPFAM" id="SSF55811">
    <property type="entry name" value="Nudix"/>
    <property type="match status" value="1"/>
</dbReference>
<dbReference type="PANTHER" id="PTHR21340:SF0">
    <property type="entry name" value="BIS(5'-NUCLEOSYL)-TETRAPHOSPHATASE [ASYMMETRICAL]"/>
    <property type="match status" value="1"/>
</dbReference>
<evidence type="ECO:0000256" key="1">
    <source>
        <dbReference type="ARBA" id="ARBA00022801"/>
    </source>
</evidence>
<evidence type="ECO:0000313" key="3">
    <source>
        <dbReference type="EMBL" id="CAB4620475.1"/>
    </source>
</evidence>
<evidence type="ECO:0000259" key="2">
    <source>
        <dbReference type="PROSITE" id="PS51462"/>
    </source>
</evidence>
<dbReference type="PROSITE" id="PS51462">
    <property type="entry name" value="NUDIX"/>
    <property type="match status" value="1"/>
</dbReference>
<accession>A0A6J6I9E5</accession>
<name>A0A6J6I9E5_9ZZZZ</name>
<proteinExistence type="predicted"/>
<dbReference type="InterPro" id="IPR051325">
    <property type="entry name" value="Nudix_hydrolase_domain"/>
</dbReference>
<dbReference type="AlphaFoldDB" id="A0A6J6I9E5"/>
<organism evidence="3">
    <name type="scientific">freshwater metagenome</name>
    <dbReference type="NCBI Taxonomy" id="449393"/>
    <lineage>
        <taxon>unclassified sequences</taxon>
        <taxon>metagenomes</taxon>
        <taxon>ecological metagenomes</taxon>
    </lineage>
</organism>
<dbReference type="GO" id="GO:0006167">
    <property type="term" value="P:AMP biosynthetic process"/>
    <property type="evidence" value="ECO:0007669"/>
    <property type="project" value="TreeGrafter"/>
</dbReference>
<dbReference type="InterPro" id="IPR020476">
    <property type="entry name" value="Nudix_hydrolase"/>
</dbReference>
<dbReference type="GO" id="GO:0004081">
    <property type="term" value="F:bis(5'-nucleosyl)-tetraphosphatase (asymmetrical) activity"/>
    <property type="evidence" value="ECO:0007669"/>
    <property type="project" value="TreeGrafter"/>
</dbReference>
<dbReference type="PANTHER" id="PTHR21340">
    <property type="entry name" value="DIADENOSINE 5,5-P1,P4-TETRAPHOSPHATE PYROPHOSPHOHYDROLASE MUTT"/>
    <property type="match status" value="1"/>
</dbReference>